<evidence type="ECO:0000256" key="11">
    <source>
        <dbReference type="SAM" id="MobiDB-lite"/>
    </source>
</evidence>
<evidence type="ECO:0000256" key="5">
    <source>
        <dbReference type="ARBA" id="ARBA00022679"/>
    </source>
</evidence>
<dbReference type="InterPro" id="IPR001841">
    <property type="entry name" value="Znf_RING"/>
</dbReference>
<dbReference type="OrthoDB" id="941555at2759"/>
<dbReference type="Gene3D" id="3.30.40.10">
    <property type="entry name" value="Zinc/RING finger domain, C3HC4 (zinc finger)"/>
    <property type="match status" value="2"/>
</dbReference>
<comment type="caution">
    <text evidence="14">The sequence shown here is derived from an EMBL/GenBank/DDBJ whole genome shotgun (WGS) entry which is preliminary data.</text>
</comment>
<accession>A0A6A4WTV9</accession>
<dbReference type="SUPFAM" id="SSF57850">
    <property type="entry name" value="RING/U-box"/>
    <property type="match status" value="1"/>
</dbReference>
<dbReference type="PROSITE" id="PS50089">
    <property type="entry name" value="ZF_RING_2"/>
    <property type="match status" value="1"/>
</dbReference>
<dbReference type="PROSITE" id="PS51081">
    <property type="entry name" value="ZF_SIAH"/>
    <property type="match status" value="1"/>
</dbReference>
<evidence type="ECO:0000313" key="14">
    <source>
        <dbReference type="EMBL" id="KAF0305521.1"/>
    </source>
</evidence>
<reference evidence="14 15" key="1">
    <citation type="submission" date="2019-07" db="EMBL/GenBank/DDBJ databases">
        <title>Draft genome assembly of a fouling barnacle, Amphibalanus amphitrite (Darwin, 1854): The first reference genome for Thecostraca.</title>
        <authorList>
            <person name="Kim W."/>
        </authorList>
    </citation>
    <scope>NUCLEOTIDE SEQUENCE [LARGE SCALE GENOMIC DNA]</scope>
    <source>
        <strain evidence="14">SNU_AA5</strain>
        <tissue evidence="14">Soma without cirri and trophi</tissue>
    </source>
</reference>
<keyword evidence="8" id="KW-0833">Ubl conjugation pathway</keyword>
<name>A0A6A4WTV9_AMPAM</name>
<dbReference type="Proteomes" id="UP000440578">
    <property type="component" value="Unassembled WGS sequence"/>
</dbReference>
<feature type="compositionally biased region" description="Polar residues" evidence="11">
    <location>
        <begin position="311"/>
        <end position="321"/>
    </location>
</feature>
<evidence type="ECO:0000256" key="4">
    <source>
        <dbReference type="ARBA" id="ARBA00012483"/>
    </source>
</evidence>
<keyword evidence="7 10" id="KW-0863">Zinc-finger</keyword>
<feature type="compositionally biased region" description="Polar residues" evidence="11">
    <location>
        <begin position="408"/>
        <end position="423"/>
    </location>
</feature>
<evidence type="ECO:0000256" key="10">
    <source>
        <dbReference type="PROSITE-ProRule" id="PRU00455"/>
    </source>
</evidence>
<evidence type="ECO:0000256" key="2">
    <source>
        <dbReference type="ARBA" id="ARBA00004906"/>
    </source>
</evidence>
<dbReference type="Pfam" id="PF21362">
    <property type="entry name" value="Sina_RING"/>
    <property type="match status" value="1"/>
</dbReference>
<dbReference type="GO" id="GO:0016567">
    <property type="term" value="P:protein ubiquitination"/>
    <property type="evidence" value="ECO:0007669"/>
    <property type="project" value="UniProtKB-UniPathway"/>
</dbReference>
<dbReference type="GO" id="GO:0008270">
    <property type="term" value="F:zinc ion binding"/>
    <property type="evidence" value="ECO:0007669"/>
    <property type="project" value="UniProtKB-KW"/>
</dbReference>
<dbReference type="GO" id="GO:0031624">
    <property type="term" value="F:ubiquitin conjugating enzyme binding"/>
    <property type="evidence" value="ECO:0007669"/>
    <property type="project" value="TreeGrafter"/>
</dbReference>
<dbReference type="InterPro" id="IPR049548">
    <property type="entry name" value="Sina-like_RING"/>
</dbReference>
<feature type="domain" description="SIAH-type" evidence="13">
    <location>
        <begin position="82"/>
        <end position="142"/>
    </location>
</feature>
<keyword evidence="6" id="KW-0479">Metal-binding</keyword>
<dbReference type="InterPro" id="IPR004162">
    <property type="entry name" value="SINA-like_animal"/>
</dbReference>
<comment type="similarity">
    <text evidence="3">Belongs to the SINA (Seven in absentia) family.</text>
</comment>
<evidence type="ECO:0000259" key="12">
    <source>
        <dbReference type="PROSITE" id="PS50089"/>
    </source>
</evidence>
<dbReference type="CDD" id="cd16571">
    <property type="entry name" value="RING-HC_SIAHs"/>
    <property type="match status" value="1"/>
</dbReference>
<dbReference type="InterPro" id="IPR013083">
    <property type="entry name" value="Znf_RING/FYVE/PHD"/>
</dbReference>
<evidence type="ECO:0000256" key="7">
    <source>
        <dbReference type="ARBA" id="ARBA00022771"/>
    </source>
</evidence>
<dbReference type="UniPathway" id="UPA00143"/>
<dbReference type="AlphaFoldDB" id="A0A6A4WTV9"/>
<keyword evidence="9" id="KW-0862">Zinc</keyword>
<sequence length="441" mass="48087">MSDTEPEPSREVSVTDMRKVISCLLDVLECPVCYQELYPPIYQCNNGHPVCSSCRPRVRACPVCKAWMYHVRALALEKIIRELPRPCRYLPGGCTERVSAAARAQHERCCPHRPARCVEALVSCSWKGPLVEARAHLASKHELSERLHRAMHGRFSFSLGCVGQEKFLEDTTESVLFRCLIRADRGKLYFLCHALTANDRAEMYAFRVLVTNRCSERRLSYEGPVLSVFQSVSKTIDASQGLRVGRDWLLKACSCRAGQFCFDTTWQLTRRSELAQAERDLRNILAGAYPEPHIGSHDRTAGAPPPAARQGSRTVTPSRGQSAPPAGAAPTRWPPGSGRLQPSAVRQQPRAEGAAPVSSQDSTGAGELPPPTGQSASGTETESPGRETASSDTGASAPSSNQERESSVVETSTVAQTEKSQSDIVPETAEPQSDEAVSVEA</sequence>
<evidence type="ECO:0000256" key="1">
    <source>
        <dbReference type="ARBA" id="ARBA00000900"/>
    </source>
</evidence>
<gene>
    <name evidence="14" type="primary">sinah_0</name>
    <name evidence="14" type="ORF">FJT64_002573</name>
</gene>
<dbReference type="EC" id="2.3.2.27" evidence="4"/>
<evidence type="ECO:0000259" key="13">
    <source>
        <dbReference type="PROSITE" id="PS51081"/>
    </source>
</evidence>
<dbReference type="GO" id="GO:0061630">
    <property type="term" value="F:ubiquitin protein ligase activity"/>
    <property type="evidence" value="ECO:0007669"/>
    <property type="project" value="UniProtKB-EC"/>
</dbReference>
<dbReference type="PANTHER" id="PTHR45877:SF2">
    <property type="entry name" value="E3 UBIQUITIN-PROTEIN LIGASE SINA-RELATED"/>
    <property type="match status" value="1"/>
</dbReference>
<dbReference type="InterPro" id="IPR013010">
    <property type="entry name" value="Znf_SIAH"/>
</dbReference>
<dbReference type="Pfam" id="PF21361">
    <property type="entry name" value="Sina_ZnF"/>
    <property type="match status" value="1"/>
</dbReference>
<evidence type="ECO:0000256" key="8">
    <source>
        <dbReference type="ARBA" id="ARBA00022786"/>
    </source>
</evidence>
<proteinExistence type="inferred from homology"/>
<dbReference type="EMBL" id="VIIS01000747">
    <property type="protein sequence ID" value="KAF0305521.1"/>
    <property type="molecule type" value="Genomic_DNA"/>
</dbReference>
<evidence type="ECO:0000256" key="3">
    <source>
        <dbReference type="ARBA" id="ARBA00009119"/>
    </source>
</evidence>
<organism evidence="14 15">
    <name type="scientific">Amphibalanus amphitrite</name>
    <name type="common">Striped barnacle</name>
    <name type="synonym">Balanus amphitrite</name>
    <dbReference type="NCBI Taxonomy" id="1232801"/>
    <lineage>
        <taxon>Eukaryota</taxon>
        <taxon>Metazoa</taxon>
        <taxon>Ecdysozoa</taxon>
        <taxon>Arthropoda</taxon>
        <taxon>Crustacea</taxon>
        <taxon>Multicrustacea</taxon>
        <taxon>Cirripedia</taxon>
        <taxon>Thoracica</taxon>
        <taxon>Thoracicalcarea</taxon>
        <taxon>Balanomorpha</taxon>
        <taxon>Balanoidea</taxon>
        <taxon>Balanidae</taxon>
        <taxon>Amphibalaninae</taxon>
        <taxon>Amphibalanus</taxon>
    </lineage>
</organism>
<keyword evidence="5" id="KW-0808">Transferase</keyword>
<evidence type="ECO:0000256" key="6">
    <source>
        <dbReference type="ARBA" id="ARBA00022723"/>
    </source>
</evidence>
<keyword evidence="15" id="KW-1185">Reference proteome</keyword>
<feature type="region of interest" description="Disordered" evidence="11">
    <location>
        <begin position="289"/>
        <end position="441"/>
    </location>
</feature>
<feature type="domain" description="RING-type" evidence="12">
    <location>
        <begin position="30"/>
        <end position="65"/>
    </location>
</feature>
<dbReference type="GO" id="GO:0005737">
    <property type="term" value="C:cytoplasm"/>
    <property type="evidence" value="ECO:0007669"/>
    <property type="project" value="TreeGrafter"/>
</dbReference>
<comment type="catalytic activity">
    <reaction evidence="1">
        <text>S-ubiquitinyl-[E2 ubiquitin-conjugating enzyme]-L-cysteine + [acceptor protein]-L-lysine = [E2 ubiquitin-conjugating enzyme]-L-cysteine + N(6)-ubiquitinyl-[acceptor protein]-L-lysine.</text>
        <dbReference type="EC" id="2.3.2.27"/>
    </reaction>
</comment>
<comment type="pathway">
    <text evidence="2">Protein modification; protein ubiquitination.</text>
</comment>
<feature type="compositionally biased region" description="Polar residues" evidence="11">
    <location>
        <begin position="373"/>
        <end position="401"/>
    </location>
</feature>
<dbReference type="GO" id="GO:0043161">
    <property type="term" value="P:proteasome-mediated ubiquitin-dependent protein catabolic process"/>
    <property type="evidence" value="ECO:0007669"/>
    <property type="project" value="TreeGrafter"/>
</dbReference>
<dbReference type="PANTHER" id="PTHR45877">
    <property type="entry name" value="E3 UBIQUITIN-PROTEIN LIGASE SIAH2"/>
    <property type="match status" value="1"/>
</dbReference>
<protein>
    <recommendedName>
        <fullName evidence="4">RING-type E3 ubiquitin transferase</fullName>
        <ecNumber evidence="4">2.3.2.27</ecNumber>
    </recommendedName>
</protein>
<evidence type="ECO:0000313" key="15">
    <source>
        <dbReference type="Proteomes" id="UP000440578"/>
    </source>
</evidence>
<dbReference type="SUPFAM" id="SSF49599">
    <property type="entry name" value="TRAF domain-like"/>
    <property type="match status" value="1"/>
</dbReference>
<evidence type="ECO:0000256" key="9">
    <source>
        <dbReference type="ARBA" id="ARBA00022833"/>
    </source>
</evidence>